<keyword evidence="7" id="KW-0625">Polysaccharide transport</keyword>
<evidence type="ECO:0000313" key="11">
    <source>
        <dbReference type="EMBL" id="QGZ96556.1"/>
    </source>
</evidence>
<comment type="similarity">
    <text evidence="2">Belongs to the ABC-2 integral membrane protein family.</text>
</comment>
<dbReference type="PANTHER" id="PTHR30413">
    <property type="entry name" value="INNER MEMBRANE TRANSPORT PERMEASE"/>
    <property type="match status" value="1"/>
</dbReference>
<comment type="subcellular location">
    <subcellularLocation>
        <location evidence="1">Cell membrane</location>
        <topology evidence="1">Multi-pass membrane protein</topology>
    </subcellularLocation>
</comment>
<protein>
    <submittedName>
        <fullName evidence="11">Teichoic acid translocation permease protein TagG</fullName>
    </submittedName>
</protein>
<dbReference type="AlphaFoldDB" id="A0A6I6MSZ2"/>
<dbReference type="GO" id="GO:0015774">
    <property type="term" value="P:polysaccharide transport"/>
    <property type="evidence" value="ECO:0007669"/>
    <property type="project" value="UniProtKB-KW"/>
</dbReference>
<gene>
    <name evidence="11" type="primary">tagG</name>
    <name evidence="11" type="ORF">DSM104635_03416</name>
</gene>
<dbReference type="GO" id="GO:0015920">
    <property type="term" value="P:lipopolysaccharide transport"/>
    <property type="evidence" value="ECO:0007669"/>
    <property type="project" value="TreeGrafter"/>
</dbReference>
<evidence type="ECO:0000313" key="12">
    <source>
        <dbReference type="Proteomes" id="UP000431269"/>
    </source>
</evidence>
<evidence type="ECO:0000259" key="10">
    <source>
        <dbReference type="Pfam" id="PF01061"/>
    </source>
</evidence>
<feature type="transmembrane region" description="Helical" evidence="9">
    <location>
        <begin position="176"/>
        <end position="194"/>
    </location>
</feature>
<feature type="transmembrane region" description="Helical" evidence="9">
    <location>
        <begin position="141"/>
        <end position="164"/>
    </location>
</feature>
<dbReference type="Proteomes" id="UP000431269">
    <property type="component" value="Chromosome"/>
</dbReference>
<name>A0A6I6MSZ2_9CAUL</name>
<feature type="transmembrane region" description="Helical" evidence="9">
    <location>
        <begin position="113"/>
        <end position="135"/>
    </location>
</feature>
<sequence length="259" mass="29382">MYGVARDFMTIFARWHTWLLMGNQDISMRYRRSFLGPFWISAVMAVMVLSIGFLYAQVQQQPYREFLTYLGCGMVAWTFLSTMISEGCQAVIENEAHLRNVSLPTPLLSARIVYRNIVVLLHNVLVVGIILLLLGKPWTPFALWALPGYALYIVLGLLVSIAVAPICARFRDVPQIVVSLLQVMFFLTPIFWVPRPEMVQTALLEFNPFFHLLEIVRAPLLGSAPTSMNWTFSLWTAGIAGVLAIASQAVSRRRIFLWL</sequence>
<accession>A0A6I6MSZ2</accession>
<organism evidence="11 12">
    <name type="scientific">Terricaulis silvestris</name>
    <dbReference type="NCBI Taxonomy" id="2686094"/>
    <lineage>
        <taxon>Bacteria</taxon>
        <taxon>Pseudomonadati</taxon>
        <taxon>Pseudomonadota</taxon>
        <taxon>Alphaproteobacteria</taxon>
        <taxon>Caulobacterales</taxon>
        <taxon>Caulobacteraceae</taxon>
        <taxon>Terricaulis</taxon>
    </lineage>
</organism>
<evidence type="ECO:0000256" key="6">
    <source>
        <dbReference type="ARBA" id="ARBA00022989"/>
    </source>
</evidence>
<evidence type="ECO:0000256" key="7">
    <source>
        <dbReference type="ARBA" id="ARBA00023047"/>
    </source>
</evidence>
<dbReference type="KEGG" id="tsv:DSM104635_03416"/>
<keyword evidence="7" id="KW-0762">Sugar transport</keyword>
<evidence type="ECO:0000256" key="8">
    <source>
        <dbReference type="ARBA" id="ARBA00023136"/>
    </source>
</evidence>
<proteinExistence type="inferred from homology"/>
<keyword evidence="5 9" id="KW-0812">Transmembrane</keyword>
<dbReference type="PANTHER" id="PTHR30413:SF10">
    <property type="entry name" value="CAPSULE POLYSACCHARIDE EXPORT INNER-MEMBRANE PROTEIN CTRC"/>
    <property type="match status" value="1"/>
</dbReference>
<evidence type="ECO:0000256" key="5">
    <source>
        <dbReference type="ARBA" id="ARBA00022692"/>
    </source>
</evidence>
<feature type="transmembrane region" description="Helical" evidence="9">
    <location>
        <begin position="34"/>
        <end position="55"/>
    </location>
</feature>
<evidence type="ECO:0000256" key="2">
    <source>
        <dbReference type="ARBA" id="ARBA00007783"/>
    </source>
</evidence>
<keyword evidence="4" id="KW-1003">Cell membrane</keyword>
<dbReference type="InterPro" id="IPR013525">
    <property type="entry name" value="ABC2_TM"/>
</dbReference>
<keyword evidence="6 9" id="KW-1133">Transmembrane helix</keyword>
<feature type="domain" description="ABC-2 type transporter transmembrane" evidence="10">
    <location>
        <begin position="20"/>
        <end position="219"/>
    </location>
</feature>
<evidence type="ECO:0000256" key="3">
    <source>
        <dbReference type="ARBA" id="ARBA00022448"/>
    </source>
</evidence>
<keyword evidence="3" id="KW-0813">Transport</keyword>
<reference evidence="12" key="1">
    <citation type="submission" date="2019-12" db="EMBL/GenBank/DDBJ databases">
        <title>Complete genome of Terracaulis silvestris 0127_4.</title>
        <authorList>
            <person name="Vieira S."/>
            <person name="Riedel T."/>
            <person name="Sproer C."/>
            <person name="Pascual J."/>
            <person name="Boedeker C."/>
            <person name="Overmann J."/>
        </authorList>
    </citation>
    <scope>NUCLEOTIDE SEQUENCE [LARGE SCALE GENOMIC DNA]</scope>
    <source>
        <strain evidence="12">0127_4</strain>
    </source>
</reference>
<dbReference type="EMBL" id="CP047045">
    <property type="protein sequence ID" value="QGZ96556.1"/>
    <property type="molecule type" value="Genomic_DNA"/>
</dbReference>
<evidence type="ECO:0000256" key="9">
    <source>
        <dbReference type="SAM" id="Phobius"/>
    </source>
</evidence>
<dbReference type="GO" id="GO:0005886">
    <property type="term" value="C:plasma membrane"/>
    <property type="evidence" value="ECO:0007669"/>
    <property type="project" value="UniProtKB-SubCell"/>
</dbReference>
<keyword evidence="12" id="KW-1185">Reference proteome</keyword>
<keyword evidence="8 9" id="KW-0472">Membrane</keyword>
<feature type="transmembrane region" description="Helical" evidence="9">
    <location>
        <begin position="230"/>
        <end position="250"/>
    </location>
</feature>
<evidence type="ECO:0000256" key="4">
    <source>
        <dbReference type="ARBA" id="ARBA00022475"/>
    </source>
</evidence>
<evidence type="ECO:0000256" key="1">
    <source>
        <dbReference type="ARBA" id="ARBA00004651"/>
    </source>
</evidence>
<dbReference type="Pfam" id="PF01061">
    <property type="entry name" value="ABC2_membrane"/>
    <property type="match status" value="1"/>
</dbReference>
<feature type="transmembrane region" description="Helical" evidence="9">
    <location>
        <begin position="67"/>
        <end position="92"/>
    </location>
</feature>
<dbReference type="GO" id="GO:0140359">
    <property type="term" value="F:ABC-type transporter activity"/>
    <property type="evidence" value="ECO:0007669"/>
    <property type="project" value="InterPro"/>
</dbReference>